<dbReference type="Proteomes" id="UP000032303">
    <property type="component" value="Chromosome 1"/>
</dbReference>
<dbReference type="EMBL" id="CP005973">
    <property type="protein sequence ID" value="AJR05307.1"/>
    <property type="molecule type" value="Genomic_DNA"/>
</dbReference>
<comment type="subunit">
    <text evidence="12">Homotetramer; dimer of dimers.</text>
</comment>
<evidence type="ECO:0000313" key="15">
    <source>
        <dbReference type="EMBL" id="AJR05307.1"/>
    </source>
</evidence>
<dbReference type="AlphaFoldDB" id="A0A0C5WGI4"/>
<evidence type="ECO:0000256" key="6">
    <source>
        <dbReference type="ARBA" id="ARBA00022605"/>
    </source>
</evidence>
<evidence type="ECO:0000313" key="16">
    <source>
        <dbReference type="Proteomes" id="UP000032303"/>
    </source>
</evidence>
<evidence type="ECO:0000256" key="9">
    <source>
        <dbReference type="ARBA" id="ARBA00023239"/>
    </source>
</evidence>
<dbReference type="PANTHER" id="PTHR12128">
    <property type="entry name" value="DIHYDRODIPICOLINATE SYNTHASE"/>
    <property type="match status" value="1"/>
</dbReference>
<evidence type="ECO:0000256" key="5">
    <source>
        <dbReference type="ARBA" id="ARBA00022490"/>
    </source>
</evidence>
<keyword evidence="16" id="KW-1185">Reference proteome</keyword>
<dbReference type="CDD" id="cd00950">
    <property type="entry name" value="DHDPS"/>
    <property type="match status" value="1"/>
</dbReference>
<dbReference type="InterPro" id="IPR005263">
    <property type="entry name" value="DapA"/>
</dbReference>
<evidence type="ECO:0000256" key="13">
    <source>
        <dbReference type="PIRNR" id="PIRNR001365"/>
    </source>
</evidence>
<evidence type="ECO:0000256" key="10">
    <source>
        <dbReference type="ARBA" id="ARBA00023270"/>
    </source>
</evidence>
<protein>
    <recommendedName>
        <fullName evidence="4 12">4-hydroxy-tetrahydrodipicolinate synthase</fullName>
        <shortName evidence="12">HTPA synthase</shortName>
        <ecNumber evidence="4 12">4.3.3.7</ecNumber>
    </recommendedName>
</protein>
<dbReference type="GO" id="GO:0005829">
    <property type="term" value="C:cytosol"/>
    <property type="evidence" value="ECO:0007669"/>
    <property type="project" value="TreeGrafter"/>
</dbReference>
<dbReference type="SUPFAM" id="SSF51569">
    <property type="entry name" value="Aldolase"/>
    <property type="match status" value="1"/>
</dbReference>
<accession>A0A0C5WGI4</accession>
<comment type="subcellular location">
    <subcellularLocation>
        <location evidence="12">Cytoplasm</location>
    </subcellularLocation>
</comment>
<comment type="caution">
    <text evidence="12">Lacks conserved residue(s) required for the propagation of feature annotation.</text>
</comment>
<comment type="caution">
    <text evidence="12">Was originally thought to be a dihydrodipicolinate synthase (DHDPS), catalyzing the condensation of (S)-aspartate-beta-semialdehyde [(S)-ASA] and pyruvate to dihydrodipicolinate (DHDP). However, it was shown in E.coli that the product of the enzymatic reaction is not dihydrodipicolinate but in fact (4S)-4-hydroxy-2,3,4,5-tetrahydro-(2S)-dipicolinic acid (HTPA), and that the consecutive dehydration reaction leading to DHDP is not spontaneous but catalyzed by DapB.</text>
</comment>
<evidence type="ECO:0000256" key="2">
    <source>
        <dbReference type="ARBA" id="ARBA00005120"/>
    </source>
</evidence>
<keyword evidence="8 12" id="KW-0457">Lysine biosynthesis</keyword>
<dbReference type="GO" id="GO:0019877">
    <property type="term" value="P:diaminopimelate biosynthetic process"/>
    <property type="evidence" value="ECO:0007669"/>
    <property type="project" value="UniProtKB-UniRule"/>
</dbReference>
<dbReference type="GO" id="GO:0008840">
    <property type="term" value="F:4-hydroxy-tetrahydrodipicolinate synthase activity"/>
    <property type="evidence" value="ECO:0007669"/>
    <property type="project" value="UniProtKB-UniRule"/>
</dbReference>
<dbReference type="SMART" id="SM01130">
    <property type="entry name" value="DHDPS"/>
    <property type="match status" value="1"/>
</dbReference>
<dbReference type="InterPro" id="IPR013785">
    <property type="entry name" value="Aldolase_TIM"/>
</dbReference>
<dbReference type="KEGG" id="pgb:H744_1c0282"/>
<keyword evidence="10 12" id="KW-0704">Schiff base</keyword>
<keyword evidence="7 12" id="KW-0220">Diaminopimelate biosynthesis</keyword>
<dbReference type="PRINTS" id="PR00146">
    <property type="entry name" value="DHPICSNTHASE"/>
</dbReference>
<dbReference type="EC" id="4.3.3.7" evidence="4 12"/>
<feature type="active site" description="Schiff-base intermediate with substrate" evidence="12">
    <location>
        <position position="168"/>
    </location>
</feature>
<dbReference type="STRING" id="658445.H744_1c0282"/>
<sequence length="299" mass="33160">MISNSTKRFIGAYTTIITPFDEKNNIDEVSLRKLVEFQISSGVKRICPNGVTGEAAALTDEEKIRVTEIVFDQSRGRAMVIPDIGTECLQRTIDLAQRVEKIGVEAVLAFTPYLDPPTTRGMKEYFLALADSISIPLMIHNLPGRTTIDISPQTVNELAEHPRIIGIKEGNQDMVRMGNLISLVKNKDFVVLSGNDFMALLTLLLGGHGHISVAANVIPRQSIAIVDAALNNDFVTARDLYTKYHDFFKGIYLSTNPIALKSAFSLIHFDVGNPRLPLTPLEESKEDELRHLLTQCELI</sequence>
<keyword evidence="9 12" id="KW-0456">Lyase</keyword>
<keyword evidence="5 12" id="KW-0963">Cytoplasm</keyword>
<evidence type="ECO:0000256" key="14">
    <source>
        <dbReference type="PIRSR" id="PIRSR001365-2"/>
    </source>
</evidence>
<reference evidence="15 16" key="1">
    <citation type="submission" date="2013-05" db="EMBL/GenBank/DDBJ databases">
        <title>Complete genome sequence of the lipase-producing bacterium Photobacterium gaetbulicola Gung47.</title>
        <authorList>
            <person name="Kim Y.-O."/>
        </authorList>
    </citation>
    <scope>NUCLEOTIDE SEQUENCE [LARGE SCALE GENOMIC DNA]</scope>
    <source>
        <strain evidence="15 16">Gung47</strain>
    </source>
</reference>
<comment type="function">
    <text evidence="1 12">Catalyzes the condensation of (S)-aspartate-beta-semialdehyde [(S)-ASA] and pyruvate to 4-hydroxy-tetrahydrodipicolinate (HTPA).</text>
</comment>
<comment type="similarity">
    <text evidence="3 12 13">Belongs to the DapA family.</text>
</comment>
<evidence type="ECO:0000256" key="7">
    <source>
        <dbReference type="ARBA" id="ARBA00022915"/>
    </source>
</evidence>
<evidence type="ECO:0000256" key="3">
    <source>
        <dbReference type="ARBA" id="ARBA00007592"/>
    </source>
</evidence>
<feature type="binding site" evidence="12 14">
    <location>
        <position position="211"/>
    </location>
    <ligand>
        <name>pyruvate</name>
        <dbReference type="ChEBI" id="CHEBI:15361"/>
    </ligand>
</feature>
<organism evidence="15 16">
    <name type="scientific">Photobacterium gaetbulicola Gung47</name>
    <dbReference type="NCBI Taxonomy" id="658445"/>
    <lineage>
        <taxon>Bacteria</taxon>
        <taxon>Pseudomonadati</taxon>
        <taxon>Pseudomonadota</taxon>
        <taxon>Gammaproteobacteria</taxon>
        <taxon>Vibrionales</taxon>
        <taxon>Vibrionaceae</taxon>
        <taxon>Photobacterium</taxon>
    </lineage>
</organism>
<dbReference type="HOGENOM" id="CLU_049343_7_1_6"/>
<dbReference type="GO" id="GO:0009089">
    <property type="term" value="P:lysine biosynthetic process via diaminopimelate"/>
    <property type="evidence" value="ECO:0007669"/>
    <property type="project" value="UniProtKB-UniRule"/>
</dbReference>
<name>A0A0C5WGI4_9GAMM</name>
<evidence type="ECO:0000256" key="11">
    <source>
        <dbReference type="ARBA" id="ARBA00047836"/>
    </source>
</evidence>
<dbReference type="NCBIfam" id="TIGR00674">
    <property type="entry name" value="dapA"/>
    <property type="match status" value="1"/>
</dbReference>
<dbReference type="Pfam" id="PF00701">
    <property type="entry name" value="DHDPS"/>
    <property type="match status" value="1"/>
</dbReference>
<dbReference type="Gene3D" id="3.20.20.70">
    <property type="entry name" value="Aldolase class I"/>
    <property type="match status" value="1"/>
</dbReference>
<evidence type="ECO:0000256" key="1">
    <source>
        <dbReference type="ARBA" id="ARBA00003294"/>
    </source>
</evidence>
<comment type="pathway">
    <text evidence="2 12">Amino-acid biosynthesis; L-lysine biosynthesis via DAP pathway; (S)-tetrahydrodipicolinate from L-aspartate: step 3/4.</text>
</comment>
<gene>
    <name evidence="12" type="primary">dapA</name>
    <name evidence="15" type="ORF">H744_1c0282</name>
</gene>
<dbReference type="PATRIC" id="fig|658445.3.peg.309"/>
<evidence type="ECO:0000256" key="8">
    <source>
        <dbReference type="ARBA" id="ARBA00023154"/>
    </source>
</evidence>
<evidence type="ECO:0000256" key="12">
    <source>
        <dbReference type="HAMAP-Rule" id="MF_00418"/>
    </source>
</evidence>
<evidence type="ECO:0000256" key="4">
    <source>
        <dbReference type="ARBA" id="ARBA00012086"/>
    </source>
</evidence>
<dbReference type="UniPathway" id="UPA00034">
    <property type="reaction ID" value="UER00017"/>
</dbReference>
<feature type="binding site" evidence="12 14">
    <location>
        <position position="52"/>
    </location>
    <ligand>
        <name>pyruvate</name>
        <dbReference type="ChEBI" id="CHEBI:15361"/>
    </ligand>
</feature>
<dbReference type="PANTHER" id="PTHR12128:SF66">
    <property type="entry name" value="4-HYDROXY-2-OXOGLUTARATE ALDOLASE, MITOCHONDRIAL"/>
    <property type="match status" value="1"/>
</dbReference>
<dbReference type="HAMAP" id="MF_00418">
    <property type="entry name" value="DapA"/>
    <property type="match status" value="1"/>
</dbReference>
<dbReference type="InterPro" id="IPR002220">
    <property type="entry name" value="DapA-like"/>
</dbReference>
<keyword evidence="6 12" id="KW-0028">Amino-acid biosynthesis</keyword>
<proteinExistence type="inferred from homology"/>
<comment type="catalytic activity">
    <reaction evidence="11 12">
        <text>L-aspartate 4-semialdehyde + pyruvate = (2S,4S)-4-hydroxy-2,3,4,5-tetrahydrodipicolinate + H2O + H(+)</text>
        <dbReference type="Rhea" id="RHEA:34171"/>
        <dbReference type="ChEBI" id="CHEBI:15361"/>
        <dbReference type="ChEBI" id="CHEBI:15377"/>
        <dbReference type="ChEBI" id="CHEBI:15378"/>
        <dbReference type="ChEBI" id="CHEBI:67139"/>
        <dbReference type="ChEBI" id="CHEBI:537519"/>
        <dbReference type="EC" id="4.3.3.7"/>
    </reaction>
</comment>
<dbReference type="PIRSF" id="PIRSF001365">
    <property type="entry name" value="DHDPS"/>
    <property type="match status" value="1"/>
</dbReference>